<protein>
    <submittedName>
        <fullName evidence="1">Uncharacterized protein</fullName>
    </submittedName>
</protein>
<reference evidence="1 2" key="1">
    <citation type="submission" date="2020-04" db="EMBL/GenBank/DDBJ databases">
        <title>Molecular characterization of pseudomonads from Agaricus bisporus reveal novel blotch 2 pathogens in Western Europe.</title>
        <authorList>
            <person name="Taparia T."/>
            <person name="Krijger M."/>
            <person name="Haynes E."/>
            <person name="Elpinstone J.G."/>
            <person name="Noble R."/>
            <person name="Van Der Wolf J."/>
        </authorList>
    </citation>
    <scope>NUCLEOTIDE SEQUENCE [LARGE SCALE GENOMIC DNA]</scope>
    <source>
        <strain evidence="1 2">F1001</strain>
    </source>
</reference>
<gene>
    <name evidence="1" type="ORF">HX829_07810</name>
</gene>
<accession>A0A7Y8BJV2</accession>
<dbReference type="EMBL" id="JACAPU010000011">
    <property type="protein sequence ID" value="NWB46395.1"/>
    <property type="molecule type" value="Genomic_DNA"/>
</dbReference>
<evidence type="ECO:0000313" key="1">
    <source>
        <dbReference type="EMBL" id="NWB46395.1"/>
    </source>
</evidence>
<name>A0A7Y8BJV2_9PSED</name>
<evidence type="ECO:0000313" key="2">
    <source>
        <dbReference type="Proteomes" id="UP000582981"/>
    </source>
</evidence>
<sequence length="141" mass="16303">MDAEEHVIVSDFLKFPLWRYDEESDSYSPVLFPDELPESQWDLTIRAEFSFVNGKNCKGYIIGLEDIYCVALFGGGRTFFLNKNLPELSVEQALAFMETMSDFGFLDVRDMVPLKYRTTIEMEPYLEVEGVFDMGDDFVCD</sequence>
<dbReference type="AlphaFoldDB" id="A0A7Y8BJV2"/>
<proteinExistence type="predicted"/>
<comment type="caution">
    <text evidence="1">The sequence shown here is derived from an EMBL/GenBank/DDBJ whole genome shotgun (WGS) entry which is preliminary data.</text>
</comment>
<dbReference type="Proteomes" id="UP000582981">
    <property type="component" value="Unassembled WGS sequence"/>
</dbReference>
<organism evidence="1 2">
    <name type="scientific">Pseudomonas gingeri</name>
    <dbReference type="NCBI Taxonomy" id="117681"/>
    <lineage>
        <taxon>Bacteria</taxon>
        <taxon>Pseudomonadati</taxon>
        <taxon>Pseudomonadota</taxon>
        <taxon>Gammaproteobacteria</taxon>
        <taxon>Pseudomonadales</taxon>
        <taxon>Pseudomonadaceae</taxon>
        <taxon>Pseudomonas</taxon>
    </lineage>
</organism>
<dbReference type="RefSeq" id="WP_177143736.1">
    <property type="nucleotide sequence ID" value="NZ_JACAPU010000011.1"/>
</dbReference>